<organism evidence="3 4">
    <name type="scientific">Heliobacterium chlorum</name>
    <dbReference type="NCBI Taxonomy" id="2698"/>
    <lineage>
        <taxon>Bacteria</taxon>
        <taxon>Bacillati</taxon>
        <taxon>Bacillota</taxon>
        <taxon>Clostridia</taxon>
        <taxon>Eubacteriales</taxon>
        <taxon>Heliobacteriaceae</taxon>
        <taxon>Heliobacterium</taxon>
    </lineage>
</organism>
<comment type="caution">
    <text evidence="3">The sequence shown here is derived from an EMBL/GenBank/DDBJ whole genome shotgun (WGS) entry which is preliminary data.</text>
</comment>
<feature type="transmembrane region" description="Helical" evidence="1">
    <location>
        <begin position="38"/>
        <end position="58"/>
    </location>
</feature>
<keyword evidence="1" id="KW-1133">Transmembrane helix</keyword>
<feature type="transmembrane region" description="Helical" evidence="1">
    <location>
        <begin position="108"/>
        <end position="127"/>
    </location>
</feature>
<keyword evidence="1" id="KW-0472">Membrane</keyword>
<dbReference type="PANTHER" id="PTHR43155:SF2">
    <property type="entry name" value="CYCLIC DI-GMP PHOSPHODIESTERASE PA4108"/>
    <property type="match status" value="1"/>
</dbReference>
<sequence length="537" mass="59539">MNFFNPGYQVFALFRTIAVIAMVIWSCFQPDVVIPQSLTGGITFLILYSACLTLLLFAKRHLVKQIYLCAFVLDLCFLAEIVSLTGGVHSEFYLGYILINVLYSTHFGLQRGLFWAFLSLILYLIINIPLPEGFYWGDLALRGVTLLVTSAAAGYLSDTVKKTGKELERKAGELSALTEVLHTVNSSLELPQVLSSIVELSASVMKVKACTVHIFEEETGLLRPVAELGFPSLRGQLLPMEKCFMGKAVDTRNPIVYIVKSELDESCGDLLIKEGFCCALSVPLISRSRTLGVLTVFADEPHAFSDDEVQLMDILANQVGNAIENATLYKRQQDLHLAIVQAFVAAIDAKDSYTRGHSEYVHRYVTRMLERLEISAERAQQIATAAILHDIGKIGINSNILQKPGALTEEEYAEIKMHVTIGEQIISQVAHFRELAPVVGAHHEWYNGKGYPEGLKGEEIPLGARIIAVADCFEAMTANRVYRKALPKEVAIAEIIRCSGVQFDPQIVKIFVQLYEEGLLDEMSIQTLTEKREDAGA</sequence>
<gene>
    <name evidence="3" type="ORF">H1S01_10200</name>
</gene>
<feature type="domain" description="HD-GYP" evidence="2">
    <location>
        <begin position="332"/>
        <end position="527"/>
    </location>
</feature>
<feature type="transmembrane region" description="Helical" evidence="1">
    <location>
        <begin position="7"/>
        <end position="26"/>
    </location>
</feature>
<dbReference type="CDD" id="cd00077">
    <property type="entry name" value="HDc"/>
    <property type="match status" value="1"/>
</dbReference>
<dbReference type="PROSITE" id="PS51832">
    <property type="entry name" value="HD_GYP"/>
    <property type="match status" value="1"/>
</dbReference>
<dbReference type="InterPro" id="IPR037522">
    <property type="entry name" value="HD_GYP_dom"/>
</dbReference>
<dbReference type="InterPro" id="IPR029016">
    <property type="entry name" value="GAF-like_dom_sf"/>
</dbReference>
<dbReference type="Gene3D" id="3.30.450.40">
    <property type="match status" value="1"/>
</dbReference>
<dbReference type="SUPFAM" id="SSF55781">
    <property type="entry name" value="GAF domain-like"/>
    <property type="match status" value="1"/>
</dbReference>
<keyword evidence="4" id="KW-1185">Reference proteome</keyword>
<evidence type="ECO:0000259" key="2">
    <source>
        <dbReference type="PROSITE" id="PS51832"/>
    </source>
</evidence>
<dbReference type="EMBL" id="JACVHF010000009">
    <property type="protein sequence ID" value="MBC9784880.1"/>
    <property type="molecule type" value="Genomic_DNA"/>
</dbReference>
<evidence type="ECO:0000313" key="3">
    <source>
        <dbReference type="EMBL" id="MBC9784880.1"/>
    </source>
</evidence>
<dbReference type="SMART" id="SM00471">
    <property type="entry name" value="HDc"/>
    <property type="match status" value="1"/>
</dbReference>
<accession>A0ABR7T271</accession>
<dbReference type="PANTHER" id="PTHR43155">
    <property type="entry name" value="CYCLIC DI-GMP PHOSPHODIESTERASE PA4108-RELATED"/>
    <property type="match status" value="1"/>
</dbReference>
<proteinExistence type="predicted"/>
<protein>
    <submittedName>
        <fullName evidence="3">HD domain-containing protein</fullName>
    </submittedName>
</protein>
<feature type="transmembrane region" description="Helical" evidence="1">
    <location>
        <begin position="65"/>
        <end position="88"/>
    </location>
</feature>
<evidence type="ECO:0000256" key="1">
    <source>
        <dbReference type="SAM" id="Phobius"/>
    </source>
</evidence>
<name>A0ABR7T271_HELCL</name>
<dbReference type="InterPro" id="IPR003018">
    <property type="entry name" value="GAF"/>
</dbReference>
<dbReference type="InterPro" id="IPR003607">
    <property type="entry name" value="HD/PDEase_dom"/>
</dbReference>
<dbReference type="RefSeq" id="WP_188040234.1">
    <property type="nucleotide sequence ID" value="NZ_JACVHF010000009.1"/>
</dbReference>
<dbReference type="Proteomes" id="UP000617402">
    <property type="component" value="Unassembled WGS sequence"/>
</dbReference>
<dbReference type="Pfam" id="PF13487">
    <property type="entry name" value="HD_5"/>
    <property type="match status" value="1"/>
</dbReference>
<dbReference type="SMART" id="SM00065">
    <property type="entry name" value="GAF"/>
    <property type="match status" value="1"/>
</dbReference>
<dbReference type="Pfam" id="PF13185">
    <property type="entry name" value="GAF_2"/>
    <property type="match status" value="1"/>
</dbReference>
<dbReference type="Gene3D" id="1.10.3210.10">
    <property type="entry name" value="Hypothetical protein af1432"/>
    <property type="match status" value="1"/>
</dbReference>
<keyword evidence="1" id="KW-0812">Transmembrane</keyword>
<dbReference type="SUPFAM" id="SSF109604">
    <property type="entry name" value="HD-domain/PDEase-like"/>
    <property type="match status" value="1"/>
</dbReference>
<evidence type="ECO:0000313" key="4">
    <source>
        <dbReference type="Proteomes" id="UP000617402"/>
    </source>
</evidence>
<reference evidence="3 4" key="1">
    <citation type="submission" date="2020-07" db="EMBL/GenBank/DDBJ databases">
        <title>Draft whole-genome sequence of Heliobacterium chlorum DSM 3682, type strain.</title>
        <authorList>
            <person name="Kyndt J.A."/>
            <person name="Meyer T.E."/>
            <person name="Imhoff J.F."/>
        </authorList>
    </citation>
    <scope>NUCLEOTIDE SEQUENCE [LARGE SCALE GENOMIC DNA]</scope>
    <source>
        <strain evidence="3 4">DSM 3682</strain>
    </source>
</reference>